<reference evidence="7" key="1">
    <citation type="journal article" date="2019" name="Int. J. Syst. Evol. Microbiol.">
        <title>The Global Catalogue of Microorganisms (GCM) 10K type strain sequencing project: providing services to taxonomists for standard genome sequencing and annotation.</title>
        <authorList>
            <consortium name="The Broad Institute Genomics Platform"/>
            <consortium name="The Broad Institute Genome Sequencing Center for Infectious Disease"/>
            <person name="Wu L."/>
            <person name="Ma J."/>
        </authorList>
    </citation>
    <scope>NUCLEOTIDE SEQUENCE [LARGE SCALE GENOMIC DNA]</scope>
    <source>
        <strain evidence="7">CECT 7956</strain>
    </source>
</reference>
<gene>
    <name evidence="6" type="ORF">ACFOOI_03550</name>
</gene>
<dbReference type="InterPro" id="IPR001807">
    <property type="entry name" value="ClC"/>
</dbReference>
<dbReference type="Pfam" id="PF00654">
    <property type="entry name" value="Voltage_CLC"/>
    <property type="match status" value="1"/>
</dbReference>
<comment type="subcellular location">
    <subcellularLocation>
        <location evidence="1">Membrane</location>
        <topology evidence="1">Multi-pass membrane protein</topology>
    </subcellularLocation>
</comment>
<evidence type="ECO:0000256" key="1">
    <source>
        <dbReference type="ARBA" id="ARBA00004141"/>
    </source>
</evidence>
<feature type="transmembrane region" description="Helical" evidence="5">
    <location>
        <begin position="12"/>
        <end position="37"/>
    </location>
</feature>
<keyword evidence="2 5" id="KW-0812">Transmembrane</keyword>
<feature type="transmembrane region" description="Helical" evidence="5">
    <location>
        <begin position="318"/>
        <end position="350"/>
    </location>
</feature>
<evidence type="ECO:0000256" key="4">
    <source>
        <dbReference type="ARBA" id="ARBA00023136"/>
    </source>
</evidence>
<feature type="transmembrane region" description="Helical" evidence="5">
    <location>
        <begin position="49"/>
        <end position="68"/>
    </location>
</feature>
<dbReference type="PRINTS" id="PR00762">
    <property type="entry name" value="CLCHANNEL"/>
</dbReference>
<sequence length="417" mass="45757">MLDLYIKNLTFLFKWILITSVIGVLAGSGSALFLFSLEWCTNYRLNNPYVLYFLPLSGLLIGLWYHFLGTNVAAGNNLIIDEYHKPKEIISIKMAPMVLITTLMTHIVGGSAGREGTAIQMSASLSDQLSRMFKIDSFDRKLILLAAISGGFASVFGTPLAGALFALEVALIGKISYKGIMVSFFAAYFSNFVCDAWGIHHTQYLVSEVPYFDLKYFPWVILAGIIFGITALSFSKATYIFANTFKKYINYPPFRPLVGGFVLLFFFLLFDLDKFQGLGVPFIEASFKNIETPQVFVLKLLFTAFTLSAGFKGGEVTPLFFIGATLGSALAVFMPLPVSLLAGMGFVAVFSGATNTPLACTFMAIELFGAAGGLYYGIACVVGYIFSGHSSIYSSQLIGEAKHPFFDFLKYKSLKNL</sequence>
<keyword evidence="7" id="KW-1185">Reference proteome</keyword>
<evidence type="ECO:0000256" key="2">
    <source>
        <dbReference type="ARBA" id="ARBA00022692"/>
    </source>
</evidence>
<dbReference type="Gene3D" id="1.10.3080.10">
    <property type="entry name" value="Clc chloride channel"/>
    <property type="match status" value="1"/>
</dbReference>
<dbReference type="SUPFAM" id="SSF81340">
    <property type="entry name" value="Clc chloride channel"/>
    <property type="match status" value="1"/>
</dbReference>
<feature type="transmembrane region" description="Helical" evidence="5">
    <location>
        <begin position="254"/>
        <end position="272"/>
    </location>
</feature>
<dbReference type="InterPro" id="IPR014743">
    <property type="entry name" value="Cl-channel_core"/>
</dbReference>
<dbReference type="Proteomes" id="UP001595616">
    <property type="component" value="Unassembled WGS sequence"/>
</dbReference>
<dbReference type="RefSeq" id="WP_379835138.1">
    <property type="nucleotide sequence ID" value="NZ_JBHRYQ010000001.1"/>
</dbReference>
<proteinExistence type="predicted"/>
<feature type="transmembrane region" description="Helical" evidence="5">
    <location>
        <begin position="362"/>
        <end position="386"/>
    </location>
</feature>
<dbReference type="PANTHER" id="PTHR43427:SF12">
    <property type="entry name" value="CHLORIDE TRANSPORTER"/>
    <property type="match status" value="1"/>
</dbReference>
<dbReference type="EMBL" id="JBHRYQ010000001">
    <property type="protein sequence ID" value="MFC3809719.1"/>
    <property type="molecule type" value="Genomic_DNA"/>
</dbReference>
<evidence type="ECO:0000256" key="5">
    <source>
        <dbReference type="SAM" id="Phobius"/>
    </source>
</evidence>
<name>A0ABV7YT10_9BACT</name>
<evidence type="ECO:0000313" key="6">
    <source>
        <dbReference type="EMBL" id="MFC3809719.1"/>
    </source>
</evidence>
<keyword evidence="3 5" id="KW-1133">Transmembrane helix</keyword>
<evidence type="ECO:0000313" key="7">
    <source>
        <dbReference type="Proteomes" id="UP001595616"/>
    </source>
</evidence>
<evidence type="ECO:0000256" key="3">
    <source>
        <dbReference type="ARBA" id="ARBA00022989"/>
    </source>
</evidence>
<keyword evidence="4 5" id="KW-0472">Membrane</keyword>
<comment type="caution">
    <text evidence="6">The sequence shown here is derived from an EMBL/GenBank/DDBJ whole genome shotgun (WGS) entry which is preliminary data.</text>
</comment>
<accession>A0ABV7YT10</accession>
<organism evidence="6 7">
    <name type="scientific">Lacihabitans lacunae</name>
    <dbReference type="NCBI Taxonomy" id="1028214"/>
    <lineage>
        <taxon>Bacteria</taxon>
        <taxon>Pseudomonadati</taxon>
        <taxon>Bacteroidota</taxon>
        <taxon>Cytophagia</taxon>
        <taxon>Cytophagales</taxon>
        <taxon>Leadbetterellaceae</taxon>
        <taxon>Lacihabitans</taxon>
    </lineage>
</organism>
<feature type="transmembrane region" description="Helical" evidence="5">
    <location>
        <begin position="142"/>
        <end position="167"/>
    </location>
</feature>
<protein>
    <submittedName>
        <fullName evidence="6">Chloride channel protein</fullName>
    </submittedName>
</protein>
<feature type="transmembrane region" description="Helical" evidence="5">
    <location>
        <begin position="179"/>
        <end position="199"/>
    </location>
</feature>
<feature type="transmembrane region" description="Helical" evidence="5">
    <location>
        <begin position="219"/>
        <end position="242"/>
    </location>
</feature>
<dbReference type="InterPro" id="IPR050368">
    <property type="entry name" value="ClC-type_chloride_channel"/>
</dbReference>
<dbReference type="PANTHER" id="PTHR43427">
    <property type="entry name" value="CHLORIDE CHANNEL PROTEIN CLC-E"/>
    <property type="match status" value="1"/>
</dbReference>